<dbReference type="EMBL" id="DPRK01000152">
    <property type="protein sequence ID" value="HCY81829.1"/>
    <property type="molecule type" value="Genomic_DNA"/>
</dbReference>
<dbReference type="RefSeq" id="WP_417859431.1">
    <property type="nucleotide sequence ID" value="NZ_JBLWTM010000017.1"/>
</dbReference>
<dbReference type="Proteomes" id="UP000263268">
    <property type="component" value="Unassembled WGS sequence"/>
</dbReference>
<evidence type="ECO:0000313" key="2">
    <source>
        <dbReference type="Proteomes" id="UP000263268"/>
    </source>
</evidence>
<organism evidence="1 2">
    <name type="scientific">Xanthomarina gelatinilytica</name>
    <dbReference type="NCBI Taxonomy" id="1137281"/>
    <lineage>
        <taxon>Bacteria</taxon>
        <taxon>Pseudomonadati</taxon>
        <taxon>Bacteroidota</taxon>
        <taxon>Flavobacteriia</taxon>
        <taxon>Flavobacteriales</taxon>
        <taxon>Flavobacteriaceae</taxon>
        <taxon>Xanthomarina</taxon>
    </lineage>
</organism>
<gene>
    <name evidence="1" type="ORF">DHV22_09640</name>
</gene>
<name>A0A3D6BUE8_9FLAO</name>
<sequence>MKKIIALLVLCFTVGSCEKDDICSETTETTPKIHIAFYDITLPSENTPKNVNRLRVTGVGDSDPGVVSSYDGSKAQKEVYLPLKTTENSTQFILHKGYKIDENDTVLGNPDTITISYVRKEVYVSRACGYKTIFENVVISVEDDGNKWIQLAQSVNDNQTVEHEDDIHYKIYH</sequence>
<proteinExistence type="predicted"/>
<dbReference type="PROSITE" id="PS51257">
    <property type="entry name" value="PROKAR_LIPOPROTEIN"/>
    <property type="match status" value="1"/>
</dbReference>
<protein>
    <recommendedName>
        <fullName evidence="3">Lipoprotein</fullName>
    </recommendedName>
</protein>
<dbReference type="Pfam" id="PF20050">
    <property type="entry name" value="DUF6452"/>
    <property type="match status" value="1"/>
</dbReference>
<evidence type="ECO:0008006" key="3">
    <source>
        <dbReference type="Google" id="ProtNLM"/>
    </source>
</evidence>
<reference evidence="1 2" key="1">
    <citation type="journal article" date="2018" name="Nat. Biotechnol.">
        <title>A standardized bacterial taxonomy based on genome phylogeny substantially revises the tree of life.</title>
        <authorList>
            <person name="Parks D.H."/>
            <person name="Chuvochina M."/>
            <person name="Waite D.W."/>
            <person name="Rinke C."/>
            <person name="Skarshewski A."/>
            <person name="Chaumeil P.A."/>
            <person name="Hugenholtz P."/>
        </authorList>
    </citation>
    <scope>NUCLEOTIDE SEQUENCE [LARGE SCALE GENOMIC DNA]</scope>
    <source>
        <strain evidence="1">UBA10227</strain>
    </source>
</reference>
<evidence type="ECO:0000313" key="1">
    <source>
        <dbReference type="EMBL" id="HCY81829.1"/>
    </source>
</evidence>
<dbReference type="AlphaFoldDB" id="A0A3D6BUE8"/>
<dbReference type="InterPro" id="IPR045607">
    <property type="entry name" value="DUF6452"/>
</dbReference>
<accession>A0A3D6BUE8</accession>
<comment type="caution">
    <text evidence="1">The sequence shown here is derived from an EMBL/GenBank/DDBJ whole genome shotgun (WGS) entry which is preliminary data.</text>
</comment>